<dbReference type="InterPro" id="IPR029058">
    <property type="entry name" value="AB_hydrolase_fold"/>
</dbReference>
<comment type="caution">
    <text evidence="6">The sequence shown here is derived from an EMBL/GenBank/DDBJ whole genome shotgun (WGS) entry which is preliminary data.</text>
</comment>
<sequence>MSEGMSGSGDYVHFKAHVPLHHIPIGSNGTKQWRYYDYGSKSVVPLVCLSGTAGTADVFYKQILTLCLKGYRVIAADAPPVWTHQEWVSSFEKFLDAIGVHHVHLYGTSLGGFLAQMFAQHRPRRVKSLLLSNTFVDNQAFQASMSWSALISWAPEFVLKRYVLTGIRDGPQEPQIADSIDFVVSQLETLSRDELASRLTLNTLPATVGQLGLADSSITIMDTNDYCAVPNFLKDQVGARYFGARRALLKSGGDFPFLSRADEVNLHAQLHLRRAGVEGARQVVPQSLARNPAPKQRNTSFEERKRDEKVMSTVVDERPEVDRDMKKKGINGNTLRRLSTDNLFPTNSSSVGEIKDEERSLMISEERLHLDKDLKKKGLASGSSMKRLNSGSLFMSSNGSGSFHRNEDPLGSLVNDLLVPQRAFMRPNGSTSSSLMES</sequence>
<keyword evidence="7" id="KW-1185">Reference proteome</keyword>
<dbReference type="PANTHER" id="PTHR15913">
    <property type="entry name" value="ACID CLUSTER PROTEIN 33"/>
    <property type="match status" value="1"/>
</dbReference>
<protein>
    <recommendedName>
        <fullName evidence="2">Maspardin</fullName>
    </recommendedName>
</protein>
<evidence type="ECO:0000256" key="3">
    <source>
        <dbReference type="ARBA" id="ARBA00022490"/>
    </source>
</evidence>
<dbReference type="InterPro" id="IPR026151">
    <property type="entry name" value="Maspardin"/>
</dbReference>
<dbReference type="Gene3D" id="3.40.50.1820">
    <property type="entry name" value="alpha/beta hydrolase"/>
    <property type="match status" value="1"/>
</dbReference>
<dbReference type="PANTHER" id="PTHR15913:SF0">
    <property type="entry name" value="MASPARDIN"/>
    <property type="match status" value="1"/>
</dbReference>
<evidence type="ECO:0000256" key="1">
    <source>
        <dbReference type="ARBA" id="ARBA00004496"/>
    </source>
</evidence>
<comment type="subcellular location">
    <subcellularLocation>
        <location evidence="1">Cytoplasm</location>
    </subcellularLocation>
</comment>
<evidence type="ECO:0000256" key="4">
    <source>
        <dbReference type="SAM" id="MobiDB-lite"/>
    </source>
</evidence>
<evidence type="ECO:0000259" key="5">
    <source>
        <dbReference type="Pfam" id="PF00561"/>
    </source>
</evidence>
<dbReference type="EMBL" id="CM026422">
    <property type="protein sequence ID" value="KAG0588203.1"/>
    <property type="molecule type" value="Genomic_DNA"/>
</dbReference>
<dbReference type="AlphaFoldDB" id="A0A8T0J0M9"/>
<dbReference type="Proteomes" id="UP000822688">
    <property type="component" value="Chromosome 2"/>
</dbReference>
<proteinExistence type="predicted"/>
<reference evidence="6" key="1">
    <citation type="submission" date="2020-06" db="EMBL/GenBank/DDBJ databases">
        <title>WGS assembly of Ceratodon purpureus strain R40.</title>
        <authorList>
            <person name="Carey S.B."/>
            <person name="Jenkins J."/>
            <person name="Shu S."/>
            <person name="Lovell J.T."/>
            <person name="Sreedasyam A."/>
            <person name="Maumus F."/>
            <person name="Tiley G.P."/>
            <person name="Fernandez-Pozo N."/>
            <person name="Barry K."/>
            <person name="Chen C."/>
            <person name="Wang M."/>
            <person name="Lipzen A."/>
            <person name="Daum C."/>
            <person name="Saski C.A."/>
            <person name="Payton A.C."/>
            <person name="Mcbreen J.C."/>
            <person name="Conrad R.E."/>
            <person name="Kollar L.M."/>
            <person name="Olsson S."/>
            <person name="Huttunen S."/>
            <person name="Landis J.B."/>
            <person name="Wickett N.J."/>
            <person name="Johnson M.G."/>
            <person name="Rensing S.A."/>
            <person name="Grimwood J."/>
            <person name="Schmutz J."/>
            <person name="Mcdaniel S.F."/>
        </authorList>
    </citation>
    <scope>NUCLEOTIDE SEQUENCE</scope>
    <source>
        <strain evidence="6">R40</strain>
    </source>
</reference>
<accession>A0A8T0J0M9</accession>
<dbReference type="InterPro" id="IPR000073">
    <property type="entry name" value="AB_hydrolase_1"/>
</dbReference>
<dbReference type="Pfam" id="PF00561">
    <property type="entry name" value="Abhydrolase_1"/>
    <property type="match status" value="1"/>
</dbReference>
<dbReference type="GO" id="GO:0005737">
    <property type="term" value="C:cytoplasm"/>
    <property type="evidence" value="ECO:0007669"/>
    <property type="project" value="UniProtKB-SubCell"/>
</dbReference>
<gene>
    <name evidence="6" type="ORF">KC19_2G224700</name>
</gene>
<evidence type="ECO:0000256" key="2">
    <source>
        <dbReference type="ARBA" id="ARBA00020148"/>
    </source>
</evidence>
<evidence type="ECO:0000313" key="6">
    <source>
        <dbReference type="EMBL" id="KAG0588203.1"/>
    </source>
</evidence>
<organism evidence="6 7">
    <name type="scientific">Ceratodon purpureus</name>
    <name type="common">Fire moss</name>
    <name type="synonym">Dicranum purpureum</name>
    <dbReference type="NCBI Taxonomy" id="3225"/>
    <lineage>
        <taxon>Eukaryota</taxon>
        <taxon>Viridiplantae</taxon>
        <taxon>Streptophyta</taxon>
        <taxon>Embryophyta</taxon>
        <taxon>Bryophyta</taxon>
        <taxon>Bryophytina</taxon>
        <taxon>Bryopsida</taxon>
        <taxon>Dicranidae</taxon>
        <taxon>Pseudoditrichales</taxon>
        <taxon>Ditrichaceae</taxon>
        <taxon>Ceratodon</taxon>
    </lineage>
</organism>
<keyword evidence="3" id="KW-0963">Cytoplasm</keyword>
<feature type="domain" description="AB hydrolase-1" evidence="5">
    <location>
        <begin position="45"/>
        <end position="144"/>
    </location>
</feature>
<dbReference type="SUPFAM" id="SSF53474">
    <property type="entry name" value="alpha/beta-Hydrolases"/>
    <property type="match status" value="1"/>
</dbReference>
<evidence type="ECO:0000313" key="7">
    <source>
        <dbReference type="Proteomes" id="UP000822688"/>
    </source>
</evidence>
<name>A0A8T0J0M9_CERPU</name>
<feature type="region of interest" description="Disordered" evidence="4">
    <location>
        <begin position="283"/>
        <end position="308"/>
    </location>
</feature>